<feature type="region of interest" description="Disordered" evidence="1">
    <location>
        <begin position="40"/>
        <end position="69"/>
    </location>
</feature>
<accession>A0AAV7KRW7</accession>
<organism evidence="2 3">
    <name type="scientific">Pleurodeles waltl</name>
    <name type="common">Iberian ribbed newt</name>
    <dbReference type="NCBI Taxonomy" id="8319"/>
    <lineage>
        <taxon>Eukaryota</taxon>
        <taxon>Metazoa</taxon>
        <taxon>Chordata</taxon>
        <taxon>Craniata</taxon>
        <taxon>Vertebrata</taxon>
        <taxon>Euteleostomi</taxon>
        <taxon>Amphibia</taxon>
        <taxon>Batrachia</taxon>
        <taxon>Caudata</taxon>
        <taxon>Salamandroidea</taxon>
        <taxon>Salamandridae</taxon>
        <taxon>Pleurodelinae</taxon>
        <taxon>Pleurodeles</taxon>
    </lineage>
</organism>
<proteinExistence type="predicted"/>
<comment type="caution">
    <text evidence="2">The sequence shown here is derived from an EMBL/GenBank/DDBJ whole genome shotgun (WGS) entry which is preliminary data.</text>
</comment>
<dbReference type="Proteomes" id="UP001066276">
    <property type="component" value="Chromosome 12"/>
</dbReference>
<reference evidence="2" key="1">
    <citation type="journal article" date="2022" name="bioRxiv">
        <title>Sequencing and chromosome-scale assembly of the giantPleurodeles waltlgenome.</title>
        <authorList>
            <person name="Brown T."/>
            <person name="Elewa A."/>
            <person name="Iarovenko S."/>
            <person name="Subramanian E."/>
            <person name="Araus A.J."/>
            <person name="Petzold A."/>
            <person name="Susuki M."/>
            <person name="Suzuki K.-i.T."/>
            <person name="Hayashi T."/>
            <person name="Toyoda A."/>
            <person name="Oliveira C."/>
            <person name="Osipova E."/>
            <person name="Leigh N.D."/>
            <person name="Simon A."/>
            <person name="Yun M.H."/>
        </authorList>
    </citation>
    <scope>NUCLEOTIDE SEQUENCE</scope>
    <source>
        <strain evidence="2">20211129_DDA</strain>
        <tissue evidence="2">Liver</tissue>
    </source>
</reference>
<gene>
    <name evidence="2" type="ORF">NDU88_002354</name>
</gene>
<protein>
    <submittedName>
        <fullName evidence="2">Uncharacterized protein</fullName>
    </submittedName>
</protein>
<dbReference type="AlphaFoldDB" id="A0AAV7KRW7"/>
<evidence type="ECO:0000313" key="2">
    <source>
        <dbReference type="EMBL" id="KAJ1082186.1"/>
    </source>
</evidence>
<dbReference type="EMBL" id="JANPWB010000016">
    <property type="protein sequence ID" value="KAJ1082186.1"/>
    <property type="molecule type" value="Genomic_DNA"/>
</dbReference>
<evidence type="ECO:0000256" key="1">
    <source>
        <dbReference type="SAM" id="MobiDB-lite"/>
    </source>
</evidence>
<name>A0AAV7KRW7_PLEWA</name>
<evidence type="ECO:0000313" key="3">
    <source>
        <dbReference type="Proteomes" id="UP001066276"/>
    </source>
</evidence>
<keyword evidence="3" id="KW-1185">Reference proteome</keyword>
<sequence>MLCPVWGPTTGAQRAAWCGGPAEWGSLPDPPNYRTLKVRGTGEEKTENPPVCEEGDLDRPVLCGVPGET</sequence>